<reference evidence="1 2" key="1">
    <citation type="submission" date="2019-12" db="EMBL/GenBank/DDBJ databases">
        <authorList>
            <person name="Alioto T."/>
            <person name="Alioto T."/>
            <person name="Gomez Garrido J."/>
        </authorList>
    </citation>
    <scope>NUCLEOTIDE SEQUENCE [LARGE SCALE GENOMIC DNA]</scope>
</reference>
<keyword evidence="2" id="KW-1185">Reference proteome</keyword>
<sequence>MAGSGSWHMRKAFSLNNFRKENPIICFPRLSVSFNHLKLEQPSFYLFKPFRFYSSRSPFQSCSSNHYFCEKEVINSLLVTFTHNEEEEQQLISIFDFVLW</sequence>
<comment type="caution">
    <text evidence="1">The sequence shown here is derived from an EMBL/GenBank/DDBJ whole genome shotgun (WGS) entry which is preliminary data.</text>
</comment>
<gene>
    <name evidence="1" type="ORF">OLEA9_A048047</name>
</gene>
<dbReference type="Proteomes" id="UP000594638">
    <property type="component" value="Unassembled WGS sequence"/>
</dbReference>
<dbReference type="Gramene" id="OE9A048047T1">
    <property type="protein sequence ID" value="OE9A048047C1"/>
    <property type="gene ID" value="OE9A048047"/>
</dbReference>
<protein>
    <submittedName>
        <fullName evidence="1">Uncharacterized protein</fullName>
    </submittedName>
</protein>
<evidence type="ECO:0000313" key="1">
    <source>
        <dbReference type="EMBL" id="CAA2970141.1"/>
    </source>
</evidence>
<proteinExistence type="predicted"/>
<dbReference type="AlphaFoldDB" id="A0A8S0QW75"/>
<organism evidence="1 2">
    <name type="scientific">Olea europaea subsp. europaea</name>
    <dbReference type="NCBI Taxonomy" id="158383"/>
    <lineage>
        <taxon>Eukaryota</taxon>
        <taxon>Viridiplantae</taxon>
        <taxon>Streptophyta</taxon>
        <taxon>Embryophyta</taxon>
        <taxon>Tracheophyta</taxon>
        <taxon>Spermatophyta</taxon>
        <taxon>Magnoliopsida</taxon>
        <taxon>eudicotyledons</taxon>
        <taxon>Gunneridae</taxon>
        <taxon>Pentapetalae</taxon>
        <taxon>asterids</taxon>
        <taxon>lamiids</taxon>
        <taxon>Lamiales</taxon>
        <taxon>Oleaceae</taxon>
        <taxon>Oleeae</taxon>
        <taxon>Olea</taxon>
    </lineage>
</organism>
<accession>A0A8S0QW75</accession>
<dbReference type="EMBL" id="CACTIH010001962">
    <property type="protein sequence ID" value="CAA2970141.1"/>
    <property type="molecule type" value="Genomic_DNA"/>
</dbReference>
<name>A0A8S0QW75_OLEEU</name>
<evidence type="ECO:0000313" key="2">
    <source>
        <dbReference type="Proteomes" id="UP000594638"/>
    </source>
</evidence>